<evidence type="ECO:0000259" key="7">
    <source>
        <dbReference type="Pfam" id="PF04138"/>
    </source>
</evidence>
<comment type="subcellular location">
    <subcellularLocation>
        <location evidence="1">Membrane</location>
        <topology evidence="1">Multi-pass membrane protein</topology>
    </subcellularLocation>
</comment>
<evidence type="ECO:0000313" key="10">
    <source>
        <dbReference type="Proteomes" id="UP000226191"/>
    </source>
</evidence>
<dbReference type="AlphaFoldDB" id="A0A2B7I6Z1"/>
<comment type="similarity">
    <text evidence="2">Belongs to the GtrA family.</text>
</comment>
<dbReference type="GeneID" id="92857423"/>
<dbReference type="EMBL" id="MVCE01000004">
    <property type="protein sequence ID" value="PGF33089.1"/>
    <property type="molecule type" value="Genomic_DNA"/>
</dbReference>
<dbReference type="InterPro" id="IPR051401">
    <property type="entry name" value="GtrA_CellWall_Glycosyl"/>
</dbReference>
<dbReference type="OrthoDB" id="9807815at2"/>
<evidence type="ECO:0000313" key="8">
    <source>
        <dbReference type="EMBL" id="AXM05746.1"/>
    </source>
</evidence>
<keyword evidence="4 6" id="KW-1133">Transmembrane helix</keyword>
<evidence type="ECO:0000256" key="1">
    <source>
        <dbReference type="ARBA" id="ARBA00004141"/>
    </source>
</evidence>
<gene>
    <name evidence="9" type="ORF">B1B09_09135</name>
    <name evidence="8" type="ORF">DXN06_00090</name>
</gene>
<dbReference type="EMBL" id="CP031442">
    <property type="protein sequence ID" value="AXM05746.1"/>
    <property type="molecule type" value="Genomic_DNA"/>
</dbReference>
<dbReference type="GO" id="GO:0005886">
    <property type="term" value="C:plasma membrane"/>
    <property type="evidence" value="ECO:0007669"/>
    <property type="project" value="TreeGrafter"/>
</dbReference>
<sequence>MGGFRSLGIRPIISRVITEPTAPTRRRIKKRHLIEFIKFGVVGGSGFLVNIIVAIIMNKANGGTEHAQDILFNLAGTRWNFRFTSLVWLVGFVVANITNFQLNRSWTFKREYRRGWWREFWPFFAVGSIAAIIGMFIKIFFTNPTSPIYLPEPWFNEGRGIQSREYWSQIFAIIVTMPINFVVNKLWTFRAVKHSGELPMVASAVVPESYDDGDAAESR</sequence>
<evidence type="ECO:0000313" key="11">
    <source>
        <dbReference type="Proteomes" id="UP000256621"/>
    </source>
</evidence>
<protein>
    <submittedName>
        <fullName evidence="8">GtrA family protein</fullName>
    </submittedName>
    <submittedName>
        <fullName evidence="9">Sugar translocase</fullName>
    </submittedName>
</protein>
<dbReference type="Proteomes" id="UP000256621">
    <property type="component" value="Chromosome"/>
</dbReference>
<evidence type="ECO:0000256" key="4">
    <source>
        <dbReference type="ARBA" id="ARBA00022989"/>
    </source>
</evidence>
<reference evidence="8 11" key="2">
    <citation type="submission" date="2018-08" db="EMBL/GenBank/DDBJ databases">
        <title>Genome sequencing of Cutibacterium acnes KCOM 1315.</title>
        <authorList>
            <person name="Kook J.-K."/>
            <person name="Park S.-N."/>
            <person name="Lim Y.K."/>
        </authorList>
    </citation>
    <scope>NUCLEOTIDE SEQUENCE [LARGE SCALE GENOMIC DNA]</scope>
    <source>
        <strain evidence="8 11">KCOM 1315</strain>
    </source>
</reference>
<feature type="transmembrane region" description="Helical" evidence="6">
    <location>
        <begin position="36"/>
        <end position="57"/>
    </location>
</feature>
<evidence type="ECO:0000256" key="2">
    <source>
        <dbReference type="ARBA" id="ARBA00009399"/>
    </source>
</evidence>
<keyword evidence="5 6" id="KW-0472">Membrane</keyword>
<feature type="transmembrane region" description="Helical" evidence="6">
    <location>
        <begin position="81"/>
        <end position="100"/>
    </location>
</feature>
<feature type="transmembrane region" description="Helical" evidence="6">
    <location>
        <begin position="166"/>
        <end position="183"/>
    </location>
</feature>
<feature type="domain" description="GtrA/DPMS transmembrane" evidence="7">
    <location>
        <begin position="38"/>
        <end position="189"/>
    </location>
</feature>
<evidence type="ECO:0000256" key="6">
    <source>
        <dbReference type="SAM" id="Phobius"/>
    </source>
</evidence>
<dbReference type="Pfam" id="PF04138">
    <property type="entry name" value="GtrA_DPMS_TM"/>
    <property type="match status" value="1"/>
</dbReference>
<evidence type="ECO:0000256" key="3">
    <source>
        <dbReference type="ARBA" id="ARBA00022692"/>
    </source>
</evidence>
<evidence type="ECO:0000313" key="9">
    <source>
        <dbReference type="EMBL" id="PGF33089.1"/>
    </source>
</evidence>
<feature type="transmembrane region" description="Helical" evidence="6">
    <location>
        <begin position="120"/>
        <end position="141"/>
    </location>
</feature>
<keyword evidence="3 6" id="KW-0812">Transmembrane</keyword>
<dbReference type="Proteomes" id="UP000226191">
    <property type="component" value="Unassembled WGS sequence"/>
</dbReference>
<organism evidence="9 10">
    <name type="scientific">Cutibacterium acnes</name>
    <name type="common">Propionibacterium acnes</name>
    <dbReference type="NCBI Taxonomy" id="1747"/>
    <lineage>
        <taxon>Bacteria</taxon>
        <taxon>Bacillati</taxon>
        <taxon>Actinomycetota</taxon>
        <taxon>Actinomycetes</taxon>
        <taxon>Propionibacteriales</taxon>
        <taxon>Propionibacteriaceae</taxon>
        <taxon>Cutibacterium</taxon>
    </lineage>
</organism>
<reference evidence="9 10" key="1">
    <citation type="submission" date="2017-02" db="EMBL/GenBank/DDBJ databases">
        <title>Prevalence of linear plasmids in Cutibacterium acnes isolates obtained from cancerous prostatic tissue.</title>
        <authorList>
            <person name="Davidsson S."/>
            <person name="Bruggemann H."/>
        </authorList>
    </citation>
    <scope>NUCLEOTIDE SEQUENCE [LARGE SCALE GENOMIC DNA]</scope>
    <source>
        <strain evidence="9 10">11-78</strain>
    </source>
</reference>
<accession>A0A2B7I6Z1</accession>
<dbReference type="PANTHER" id="PTHR38459:SF1">
    <property type="entry name" value="PROPHAGE BACTOPRENOL-LINKED GLUCOSE TRANSLOCASE HOMOLOG"/>
    <property type="match status" value="1"/>
</dbReference>
<dbReference type="InterPro" id="IPR007267">
    <property type="entry name" value="GtrA_DPMS_TM"/>
</dbReference>
<evidence type="ECO:0000256" key="5">
    <source>
        <dbReference type="ARBA" id="ARBA00023136"/>
    </source>
</evidence>
<dbReference type="PANTHER" id="PTHR38459">
    <property type="entry name" value="PROPHAGE BACTOPRENOL-LINKED GLUCOSE TRANSLOCASE HOMOLOG"/>
    <property type="match status" value="1"/>
</dbReference>
<name>A0A2B7I6Z1_CUTAC</name>
<dbReference type="RefSeq" id="WP_002519324.1">
    <property type="nucleotide sequence ID" value="NZ_AP019664.1"/>
</dbReference>
<proteinExistence type="inferred from homology"/>
<dbReference type="GO" id="GO:0000271">
    <property type="term" value="P:polysaccharide biosynthetic process"/>
    <property type="evidence" value="ECO:0007669"/>
    <property type="project" value="InterPro"/>
</dbReference>